<dbReference type="Pfam" id="PF14078">
    <property type="entry name" value="DUF4259"/>
    <property type="match status" value="1"/>
</dbReference>
<dbReference type="AlphaFoldDB" id="A0A7W3LMX4"/>
<evidence type="ECO:0000313" key="1">
    <source>
        <dbReference type="EMBL" id="MBA8951080.1"/>
    </source>
</evidence>
<protein>
    <recommendedName>
        <fullName evidence="3">DUF4259 domain-containing protein</fullName>
    </recommendedName>
</protein>
<proteinExistence type="predicted"/>
<dbReference type="InterPro" id="IPR025355">
    <property type="entry name" value="DUF4259"/>
</dbReference>
<evidence type="ECO:0000313" key="2">
    <source>
        <dbReference type="Proteomes" id="UP000572680"/>
    </source>
</evidence>
<dbReference type="Proteomes" id="UP000572680">
    <property type="component" value="Unassembled WGS sequence"/>
</dbReference>
<evidence type="ECO:0008006" key="3">
    <source>
        <dbReference type="Google" id="ProtNLM"/>
    </source>
</evidence>
<sequence length="133" mass="13986">MGAWGMGPFDNDSALDFLGDLSDRGGDVTAGLRDGMAAVVNARGYLDSGDMEGAIAAACLVAARIEPGVLDDPNGREYLETLAFTVDAGTRELAGKVFARAFEPGDNEWYALWDDGGAIPEVRDALAPYRGVL</sequence>
<dbReference type="RefSeq" id="WP_182843466.1">
    <property type="nucleotide sequence ID" value="NZ_BAAALP010000009.1"/>
</dbReference>
<keyword evidence="2" id="KW-1185">Reference proteome</keyword>
<dbReference type="EMBL" id="JACJIA010000003">
    <property type="protein sequence ID" value="MBA8951080.1"/>
    <property type="molecule type" value="Genomic_DNA"/>
</dbReference>
<comment type="caution">
    <text evidence="1">The sequence shown here is derived from an EMBL/GenBank/DDBJ whole genome shotgun (WGS) entry which is preliminary data.</text>
</comment>
<reference evidence="1 2" key="1">
    <citation type="submission" date="2020-08" db="EMBL/GenBank/DDBJ databases">
        <title>Genomic Encyclopedia of Type Strains, Phase IV (KMG-IV): sequencing the most valuable type-strain genomes for metagenomic binning, comparative biology and taxonomic classification.</title>
        <authorList>
            <person name="Goeker M."/>
        </authorList>
    </citation>
    <scope>NUCLEOTIDE SEQUENCE [LARGE SCALE GENOMIC DNA]</scope>
    <source>
        <strain evidence="1 2">DSM 44197</strain>
    </source>
</reference>
<name>A0A7W3LMX4_ACTNM</name>
<accession>A0A7W3LMX4</accession>
<organism evidence="1 2">
    <name type="scientific">Actinomadura namibiensis</name>
    <dbReference type="NCBI Taxonomy" id="182080"/>
    <lineage>
        <taxon>Bacteria</taxon>
        <taxon>Bacillati</taxon>
        <taxon>Actinomycetota</taxon>
        <taxon>Actinomycetes</taxon>
        <taxon>Streptosporangiales</taxon>
        <taxon>Thermomonosporaceae</taxon>
        <taxon>Actinomadura</taxon>
    </lineage>
</organism>
<gene>
    <name evidence="1" type="ORF">HNR61_002711</name>
</gene>